<evidence type="ECO:0000313" key="3">
    <source>
        <dbReference type="Proteomes" id="UP001141253"/>
    </source>
</evidence>
<keyword evidence="3" id="KW-1185">Reference proteome</keyword>
<evidence type="ECO:0000313" key="2">
    <source>
        <dbReference type="EMBL" id="KAJ6398088.1"/>
    </source>
</evidence>
<feature type="region of interest" description="Disordered" evidence="1">
    <location>
        <begin position="39"/>
        <end position="61"/>
    </location>
</feature>
<name>A0ABQ9CFF8_9ROSI</name>
<sequence length="84" mass="9065">MASLVLLLSQLVRPQNTNLAFVSTLASSSFTTSCAAAMSSTSNQKTLPKESNKYDSSGIEDQVQEPSGELFFLSLTVRNEEFVA</sequence>
<reference evidence="2" key="2">
    <citation type="journal article" date="2023" name="Int. J. Mol. Sci.">
        <title>De Novo Assembly and Annotation of 11 Diverse Shrub Willow (Salix) Genomes Reveals Novel Gene Organization in Sex-Linked Regions.</title>
        <authorList>
            <person name="Hyden B."/>
            <person name="Feng K."/>
            <person name="Yates T.B."/>
            <person name="Jawdy S."/>
            <person name="Cereghino C."/>
            <person name="Smart L.B."/>
            <person name="Muchero W."/>
        </authorList>
    </citation>
    <scope>NUCLEOTIDE SEQUENCE</scope>
    <source>
        <tissue evidence="2">Shoot tip</tissue>
    </source>
</reference>
<evidence type="ECO:0000256" key="1">
    <source>
        <dbReference type="SAM" id="MobiDB-lite"/>
    </source>
</evidence>
<dbReference type="Proteomes" id="UP001141253">
    <property type="component" value="Chromosome 5"/>
</dbReference>
<comment type="caution">
    <text evidence="2">The sequence shown here is derived from an EMBL/GenBank/DDBJ whole genome shotgun (WGS) entry which is preliminary data.</text>
</comment>
<dbReference type="EMBL" id="JAPFFI010000003">
    <property type="protein sequence ID" value="KAJ6398088.1"/>
    <property type="molecule type" value="Genomic_DNA"/>
</dbReference>
<protein>
    <submittedName>
        <fullName evidence="2">Uncharacterized protein</fullName>
    </submittedName>
</protein>
<accession>A0ABQ9CFF8</accession>
<gene>
    <name evidence="2" type="ORF">OIU77_018989</name>
</gene>
<organism evidence="2 3">
    <name type="scientific">Salix suchowensis</name>
    <dbReference type="NCBI Taxonomy" id="1278906"/>
    <lineage>
        <taxon>Eukaryota</taxon>
        <taxon>Viridiplantae</taxon>
        <taxon>Streptophyta</taxon>
        <taxon>Embryophyta</taxon>
        <taxon>Tracheophyta</taxon>
        <taxon>Spermatophyta</taxon>
        <taxon>Magnoliopsida</taxon>
        <taxon>eudicotyledons</taxon>
        <taxon>Gunneridae</taxon>
        <taxon>Pentapetalae</taxon>
        <taxon>rosids</taxon>
        <taxon>fabids</taxon>
        <taxon>Malpighiales</taxon>
        <taxon>Salicaceae</taxon>
        <taxon>Saliceae</taxon>
        <taxon>Salix</taxon>
    </lineage>
</organism>
<proteinExistence type="predicted"/>
<reference evidence="2" key="1">
    <citation type="submission" date="2022-10" db="EMBL/GenBank/DDBJ databases">
        <authorList>
            <person name="Hyden B.L."/>
            <person name="Feng K."/>
            <person name="Yates T."/>
            <person name="Jawdy S."/>
            <person name="Smart L.B."/>
            <person name="Muchero W."/>
        </authorList>
    </citation>
    <scope>NUCLEOTIDE SEQUENCE</scope>
    <source>
        <tissue evidence="2">Shoot tip</tissue>
    </source>
</reference>